<dbReference type="PANTHER" id="PTHR45947">
    <property type="entry name" value="SULFOQUINOVOSYL TRANSFERASE SQD2"/>
    <property type="match status" value="1"/>
</dbReference>
<sequence>MTMRALVLHNFYRSVNASGENLSVLDEIDGLRELGWDVELISADSDVITDGDLSLADLAVRPVFSARSVRRVRSALARFRPHVALVENLFPLHSPWVIRTLRSAGVPVAAGVRSYRMMCARSTFYRDGALCRDCVGSTMNLPAVRHGCYQDSPLRTVPLAASLALHRSTFASIDRYLAVSDYVRDELVGAGFDTDRIVVRPNFVDDPGDLDDTPGSGFLFAGRLSDDKGVAEMIDGWKRSEVWRTHRLQVAGTGPLSELVAQQDEQFAITPLGLVPHAELLDIVRDSAVTVVPSTWPEPFGRGVIEAAARGRASLASSIGGVASLVDDGVTGWVADPTPDGLAAGFRRAADADAQVRCGTGARDRFVQRYTREVSLGVLDAQLRELARAGVDLDA</sequence>
<organism evidence="4 5">
    <name type="scientific">Ilumatobacter coccineus (strain NBRC 103263 / KCTC 29153 / YM16-304)</name>
    <dbReference type="NCBI Taxonomy" id="1313172"/>
    <lineage>
        <taxon>Bacteria</taxon>
        <taxon>Bacillati</taxon>
        <taxon>Actinomycetota</taxon>
        <taxon>Acidimicrobiia</taxon>
        <taxon>Acidimicrobiales</taxon>
        <taxon>Ilumatobacteraceae</taxon>
        <taxon>Ilumatobacter</taxon>
    </lineage>
</organism>
<evidence type="ECO:0000313" key="4">
    <source>
        <dbReference type="EMBL" id="BAN02525.1"/>
    </source>
</evidence>
<accession>A0A6C7EBM1</accession>
<keyword evidence="1 4" id="KW-0328">Glycosyltransferase</keyword>
<dbReference type="InterPro" id="IPR028098">
    <property type="entry name" value="Glyco_trans_4-like_N"/>
</dbReference>
<evidence type="ECO:0000313" key="5">
    <source>
        <dbReference type="Proteomes" id="UP000011863"/>
    </source>
</evidence>
<dbReference type="Pfam" id="PF13692">
    <property type="entry name" value="Glyco_trans_1_4"/>
    <property type="match status" value="1"/>
</dbReference>
<dbReference type="RefSeq" id="WP_015441772.1">
    <property type="nucleotide sequence ID" value="NC_020520.1"/>
</dbReference>
<dbReference type="Pfam" id="PF13579">
    <property type="entry name" value="Glyco_trans_4_4"/>
    <property type="match status" value="1"/>
</dbReference>
<reference evidence="4 5" key="1">
    <citation type="journal article" date="2013" name="Int. J. Syst. Evol. Microbiol.">
        <title>Ilumatobacter nonamiense sp. nov. and Ilumatobacter coccineum sp. nov., isolated from seashore sand.</title>
        <authorList>
            <person name="Matsumoto A."/>
            <person name="Kasai H."/>
            <person name="Matsuo Y."/>
            <person name="Shizuri Y."/>
            <person name="Ichikawa N."/>
            <person name="Fujita N."/>
            <person name="Omura S."/>
            <person name="Takahashi Y."/>
        </authorList>
    </citation>
    <scope>NUCLEOTIDE SEQUENCE [LARGE SCALE GENOMIC DNA]</scope>
    <source>
        <strain evidence="5">NBRC 103263 / KCTC 29153 / YM16-304</strain>
    </source>
</reference>
<evidence type="ECO:0000259" key="3">
    <source>
        <dbReference type="Pfam" id="PF13579"/>
    </source>
</evidence>
<protein>
    <submittedName>
        <fullName evidence="4">Glycosyltransferase</fullName>
        <ecNumber evidence="4">2.4.-.-</ecNumber>
    </submittedName>
</protein>
<dbReference type="GO" id="GO:0016757">
    <property type="term" value="F:glycosyltransferase activity"/>
    <property type="evidence" value="ECO:0007669"/>
    <property type="project" value="UniProtKB-KW"/>
</dbReference>
<dbReference type="EMBL" id="AP012057">
    <property type="protein sequence ID" value="BAN02525.1"/>
    <property type="molecule type" value="Genomic_DNA"/>
</dbReference>
<dbReference type="EC" id="2.4.-.-" evidence="4"/>
<dbReference type="GO" id="GO:1901137">
    <property type="term" value="P:carbohydrate derivative biosynthetic process"/>
    <property type="evidence" value="ECO:0007669"/>
    <property type="project" value="UniProtKB-ARBA"/>
</dbReference>
<evidence type="ECO:0000256" key="1">
    <source>
        <dbReference type="ARBA" id="ARBA00022676"/>
    </source>
</evidence>
<gene>
    <name evidence="4" type="ORF">YM304_22110</name>
</gene>
<proteinExistence type="predicted"/>
<dbReference type="SUPFAM" id="SSF53756">
    <property type="entry name" value="UDP-Glycosyltransferase/glycogen phosphorylase"/>
    <property type="match status" value="1"/>
</dbReference>
<dbReference type="KEGG" id="aym:YM304_22110"/>
<keyword evidence="5" id="KW-1185">Reference proteome</keyword>
<dbReference type="Gene3D" id="3.40.50.2000">
    <property type="entry name" value="Glycogen Phosphorylase B"/>
    <property type="match status" value="2"/>
</dbReference>
<dbReference type="PANTHER" id="PTHR45947:SF13">
    <property type="entry name" value="TRANSFERASE"/>
    <property type="match status" value="1"/>
</dbReference>
<dbReference type="InterPro" id="IPR050194">
    <property type="entry name" value="Glycosyltransferase_grp1"/>
</dbReference>
<evidence type="ECO:0000256" key="2">
    <source>
        <dbReference type="ARBA" id="ARBA00022679"/>
    </source>
</evidence>
<dbReference type="AlphaFoldDB" id="A0A6C7EBM1"/>
<keyword evidence="2 4" id="KW-0808">Transferase</keyword>
<feature type="domain" description="Glycosyltransferase subfamily 4-like N-terminal" evidence="3">
    <location>
        <begin position="22"/>
        <end position="202"/>
    </location>
</feature>
<dbReference type="Proteomes" id="UP000011863">
    <property type="component" value="Chromosome"/>
</dbReference>
<name>A0A6C7EBM1_ILUCY</name>